<feature type="domain" description="TMC" evidence="8">
    <location>
        <begin position="681"/>
        <end position="786"/>
    </location>
</feature>
<feature type="transmembrane region" description="Helical" evidence="7">
    <location>
        <begin position="748"/>
        <end position="768"/>
    </location>
</feature>
<evidence type="ECO:0000256" key="7">
    <source>
        <dbReference type="SAM" id="Phobius"/>
    </source>
</evidence>
<evidence type="ECO:0000313" key="9">
    <source>
        <dbReference type="EMBL" id="CAK9097917.1"/>
    </source>
</evidence>
<feature type="compositionally biased region" description="Acidic residues" evidence="6">
    <location>
        <begin position="16"/>
        <end position="32"/>
    </location>
</feature>
<comment type="subcellular location">
    <subcellularLocation>
        <location evidence="1">Membrane</location>
        <topology evidence="1">Multi-pass membrane protein</topology>
    </subcellularLocation>
</comment>
<feature type="compositionally biased region" description="Acidic residues" evidence="6">
    <location>
        <begin position="48"/>
        <end position="60"/>
    </location>
</feature>
<feature type="transmembrane region" description="Helical" evidence="7">
    <location>
        <begin position="564"/>
        <end position="591"/>
    </location>
</feature>
<feature type="region of interest" description="Disordered" evidence="6">
    <location>
        <begin position="1"/>
        <end position="69"/>
    </location>
</feature>
<keyword evidence="3 7" id="KW-0812">Transmembrane</keyword>
<feature type="transmembrane region" description="Helical" evidence="7">
    <location>
        <begin position="612"/>
        <end position="634"/>
    </location>
</feature>
<accession>A0ABP0RBG4</accession>
<gene>
    <name evidence="9" type="ORF">SCF082_LOCUS45925</name>
</gene>
<proteinExistence type="inferred from homology"/>
<feature type="transmembrane region" description="Helical" evidence="7">
    <location>
        <begin position="789"/>
        <end position="812"/>
    </location>
</feature>
<evidence type="ECO:0000256" key="5">
    <source>
        <dbReference type="ARBA" id="ARBA00023136"/>
    </source>
</evidence>
<reference evidence="9 10" key="1">
    <citation type="submission" date="2024-02" db="EMBL/GenBank/DDBJ databases">
        <authorList>
            <person name="Chen Y."/>
            <person name="Shah S."/>
            <person name="Dougan E. K."/>
            <person name="Thang M."/>
            <person name="Chan C."/>
        </authorList>
    </citation>
    <scope>NUCLEOTIDE SEQUENCE [LARGE SCALE GENOMIC DNA]</scope>
</reference>
<feature type="non-terminal residue" evidence="9">
    <location>
        <position position="1"/>
    </location>
</feature>
<feature type="region of interest" description="Disordered" evidence="6">
    <location>
        <begin position="208"/>
        <end position="231"/>
    </location>
</feature>
<evidence type="ECO:0000256" key="4">
    <source>
        <dbReference type="ARBA" id="ARBA00022989"/>
    </source>
</evidence>
<feature type="transmembrane region" description="Helical" evidence="7">
    <location>
        <begin position="311"/>
        <end position="330"/>
    </location>
</feature>
<dbReference type="InterPro" id="IPR012496">
    <property type="entry name" value="TMC_dom"/>
</dbReference>
<dbReference type="EMBL" id="CAXAMM010041187">
    <property type="protein sequence ID" value="CAK9097917.1"/>
    <property type="molecule type" value="Genomic_DNA"/>
</dbReference>
<evidence type="ECO:0000256" key="2">
    <source>
        <dbReference type="ARBA" id="ARBA00006510"/>
    </source>
</evidence>
<dbReference type="InterPro" id="IPR038900">
    <property type="entry name" value="TMC"/>
</dbReference>
<keyword evidence="5 7" id="KW-0472">Membrane</keyword>
<comment type="caution">
    <text evidence="9">The sequence shown here is derived from an EMBL/GenBank/DDBJ whole genome shotgun (WGS) entry which is preliminary data.</text>
</comment>
<keyword evidence="10" id="KW-1185">Reference proteome</keyword>
<keyword evidence="4 7" id="KW-1133">Transmembrane helix</keyword>
<comment type="similarity">
    <text evidence="2">Belongs to the TMC family.</text>
</comment>
<feature type="transmembrane region" description="Helical" evidence="7">
    <location>
        <begin position="521"/>
        <end position="544"/>
    </location>
</feature>
<feature type="transmembrane region" description="Helical" evidence="7">
    <location>
        <begin position="422"/>
        <end position="442"/>
    </location>
</feature>
<name>A0ABP0RBG4_9DINO</name>
<evidence type="ECO:0000313" key="10">
    <source>
        <dbReference type="Proteomes" id="UP001642464"/>
    </source>
</evidence>
<dbReference type="PANTHER" id="PTHR23302">
    <property type="entry name" value="TRANSMEMBRANE CHANNEL-RELATED"/>
    <property type="match status" value="1"/>
</dbReference>
<organism evidence="9 10">
    <name type="scientific">Durusdinium trenchii</name>
    <dbReference type="NCBI Taxonomy" id="1381693"/>
    <lineage>
        <taxon>Eukaryota</taxon>
        <taxon>Sar</taxon>
        <taxon>Alveolata</taxon>
        <taxon>Dinophyceae</taxon>
        <taxon>Suessiales</taxon>
        <taxon>Symbiodiniaceae</taxon>
        <taxon>Durusdinium</taxon>
    </lineage>
</organism>
<evidence type="ECO:0000256" key="1">
    <source>
        <dbReference type="ARBA" id="ARBA00004141"/>
    </source>
</evidence>
<sequence length="966" mass="107814">VDSDSDESVSMPLRSEDEDGGFEASDGEEESDAIMLDSMAQSPREESLLDLDDSDPEEDERYANQLSLDDANQVVAFGQVGGTATRAQLSQGGPKQVQVDPAPVLADGVLLGKGGEEVAGEQAENKIEIVEMLAVDDDAEDVVGITQLPSGPGGAPGGFMNPELEERVTKMAQVENKELKAAVDKLEDDKEEAELRAEREMRMLQYKNMGGAGGAGPGGGRNLASDLEAQRKREEARRQMYNANDGEDGEIQIGLDDLSTSLGLFGRLYKRATLTMRKHFPLNEDLKRIDARFGSSVAAYFYFYRWMITNYMSITVLCVIFLIRHVLALLRFQEMDSAAKHEQYNSAGEPRLYFDWDSSYWGQVSGFLPKFLMFSSFNPGDTSTIYFDTNLQSGTSFMRADGSTKEAVAYDASADQGERMDYIVLLVLCNFVVLISAIFKWIREDRKAKTFGLFEDLDKQHRFAQVSLMSWDHSTTKGREVEDLKHSLLDQYFLMVHELQTENLQQSRTLKERAILVSRRLLSNILYLVIQGSSAWTIIYLTATSSQMSQQVLQAVNENSSLQWLLPVVTLLSGSIVPIAVSFINALLPTVAKQLTSFEKWDDAGYHTKLMLFRLFVAKILNAIIQIFSFLQLLDPYMLRGEPVISENFDRTTRINTEKRFVSVGSPYGMQGVAPRGVDECRADDFGSGIFQLVLTDFIISKLAFFAGPAIQKLVSKITKKPFNPPEFDVAKHMVDLLFFQQLCFMSFPFFPFGTVFILMMMFGGFRLQSTVLATFMAKPKKPWSAKDAANFFIKFYFFTFFVSVVISWFVLSNNNFPKACNLQEHITKASFNGTNPIAECFDSEPLNADDDLVCFLTDRSVAQIQSGEARAPGLEELRFWEEYFESKDNQTLAGNSTLLTEDLLRAELGFADAQAVSYSSLLVCSFSCGPFIYNVNASRAYTCSSPPTLFSCGGSSCSSCFAMCL</sequence>
<feature type="compositionally biased region" description="Gly residues" evidence="6">
    <location>
        <begin position="210"/>
        <end position="221"/>
    </location>
</feature>
<dbReference type="Pfam" id="PF07810">
    <property type="entry name" value="TMC"/>
    <property type="match status" value="1"/>
</dbReference>
<evidence type="ECO:0000259" key="8">
    <source>
        <dbReference type="Pfam" id="PF07810"/>
    </source>
</evidence>
<evidence type="ECO:0000256" key="6">
    <source>
        <dbReference type="SAM" id="MobiDB-lite"/>
    </source>
</evidence>
<evidence type="ECO:0000256" key="3">
    <source>
        <dbReference type="ARBA" id="ARBA00022692"/>
    </source>
</evidence>
<dbReference type="PANTHER" id="PTHR23302:SF24">
    <property type="entry name" value="TMC DOMAIN-CONTAINING PROTEIN"/>
    <property type="match status" value="1"/>
</dbReference>
<dbReference type="Proteomes" id="UP001642464">
    <property type="component" value="Unassembled WGS sequence"/>
</dbReference>
<protein>
    <submittedName>
        <fullName evidence="9">Transmembrane channel-like protein 5</fullName>
    </submittedName>
</protein>